<dbReference type="AlphaFoldDB" id="A0A3L7JEL8"/>
<organism evidence="1 2">
    <name type="scientific">Notoacmeibacter ruber</name>
    <dbReference type="NCBI Taxonomy" id="2670375"/>
    <lineage>
        <taxon>Bacteria</taxon>
        <taxon>Pseudomonadati</taxon>
        <taxon>Pseudomonadota</taxon>
        <taxon>Alphaproteobacteria</taxon>
        <taxon>Hyphomicrobiales</taxon>
        <taxon>Notoacmeibacteraceae</taxon>
        <taxon>Notoacmeibacter</taxon>
    </lineage>
</organism>
<protein>
    <recommendedName>
        <fullName evidence="3">Phage tail protein</fullName>
    </recommendedName>
</protein>
<sequence length="540" mass="57026">MADPALDPARHLARGDAPLIDAFRKGLRELHERLLVTTAIVAKLDSQERAEIDALVQRFAAQFGTVLQDAETVIQAIQSGQFTRAAVVESVSFMPTAELTVTLDALDPLTFAVTPVVMLGRTETTEDYAIARVMDYSPATRLLTVQILSAEGQAGPHDDVHVEVGALSTLAQAAQLISVEAKRAEVSVNTVAVAAAKTVVLQARDAVLDAYDRFDDRYLGEFAAAPSTDNDGDPLLGGALYFDTTVEAMQVFTGSAWVAAYVAGGIYATEAELNAHTGRDDNPHGVTKAQIGLENVANKSEAEMVAAGPVAEAIAAKLNGQPTELDATGATAYDYNAPMFMESGRWMQAGDAGAAATANPPAFLAHSLETIATDEKVVQIAYLLANGRLSSRTLKDGVWSKWGLGLTTDSMSSAPDFSVSPEAPAKRSAIKAFVEETLEAGIGAKALGEGQAWQNKQGSRTYNTSYQNTSGRSIEVVMSYSSGGSSGRTVQTSSDGVTWIEVAQVSSSSSVLAGTSFAVPNGHYYRINGSVSIFSWAELR</sequence>
<dbReference type="RefSeq" id="WP_121645888.1">
    <property type="nucleotide sequence ID" value="NZ_RCWN01000001.1"/>
</dbReference>
<dbReference type="EMBL" id="RCWN01000001">
    <property type="protein sequence ID" value="RLQ88920.1"/>
    <property type="molecule type" value="Genomic_DNA"/>
</dbReference>
<evidence type="ECO:0000313" key="2">
    <source>
        <dbReference type="Proteomes" id="UP000281094"/>
    </source>
</evidence>
<name>A0A3L7JEL8_9HYPH</name>
<gene>
    <name evidence="1" type="ORF">D8780_12465</name>
</gene>
<dbReference type="CDD" id="cd19958">
    <property type="entry name" value="pyocin_knob"/>
    <property type="match status" value="1"/>
</dbReference>
<dbReference type="Proteomes" id="UP000281094">
    <property type="component" value="Unassembled WGS sequence"/>
</dbReference>
<proteinExistence type="predicted"/>
<evidence type="ECO:0000313" key="1">
    <source>
        <dbReference type="EMBL" id="RLQ88920.1"/>
    </source>
</evidence>
<evidence type="ECO:0008006" key="3">
    <source>
        <dbReference type="Google" id="ProtNLM"/>
    </source>
</evidence>
<keyword evidence="2" id="KW-1185">Reference proteome</keyword>
<comment type="caution">
    <text evidence="1">The sequence shown here is derived from an EMBL/GenBank/DDBJ whole genome shotgun (WGS) entry which is preliminary data.</text>
</comment>
<accession>A0A3L7JEL8</accession>
<reference evidence="1 2" key="1">
    <citation type="submission" date="2018-10" db="EMBL/GenBank/DDBJ databases">
        <title>Notoacmeibacter sp. M2BS9Y-3-1, whole genome shotgun sequence.</title>
        <authorList>
            <person name="Tuo L."/>
        </authorList>
    </citation>
    <scope>NUCLEOTIDE SEQUENCE [LARGE SCALE GENOMIC DNA]</scope>
    <source>
        <strain evidence="1 2">M2BS9Y-3-1</strain>
    </source>
</reference>